<name>A0A9W6IN75_9PROT</name>
<evidence type="ECO:0008006" key="3">
    <source>
        <dbReference type="Google" id="ProtNLM"/>
    </source>
</evidence>
<gene>
    <name evidence="1" type="ORF">GCM10017621_17730</name>
</gene>
<accession>A0A9W6IN75</accession>
<reference evidence="1" key="2">
    <citation type="submission" date="2023-01" db="EMBL/GenBank/DDBJ databases">
        <authorList>
            <person name="Sun Q."/>
            <person name="Evtushenko L."/>
        </authorList>
    </citation>
    <scope>NUCLEOTIDE SEQUENCE</scope>
    <source>
        <strain evidence="1">VKM B-1513</strain>
    </source>
</reference>
<dbReference type="Gene3D" id="1.10.490.110">
    <property type="entry name" value="Uncharacterized conserved protein DUF2267"/>
    <property type="match status" value="1"/>
</dbReference>
<dbReference type="EMBL" id="BSFE01000004">
    <property type="protein sequence ID" value="GLK52265.1"/>
    <property type="molecule type" value="Genomic_DNA"/>
</dbReference>
<keyword evidence="2" id="KW-1185">Reference proteome</keyword>
<dbReference type="Pfam" id="PF10025">
    <property type="entry name" value="DUF2267"/>
    <property type="match status" value="1"/>
</dbReference>
<sequence>MSHPTFDHTLQEGNLWLKAVAGELHMDEMRHAYSALRATLHALRDRLPPERAVHFGAQLPMLIRGLFFEGWRLAGKPTGERSVDAFCEHVGHELPPHFPMDAQTVARGVFATLAARVDAGEIGKVIDQLPIPLRALWPEVARRI</sequence>
<organism evidence="1 2">
    <name type="scientific">Maricaulis virginensis</name>
    <dbReference type="NCBI Taxonomy" id="144022"/>
    <lineage>
        <taxon>Bacteria</taxon>
        <taxon>Pseudomonadati</taxon>
        <taxon>Pseudomonadota</taxon>
        <taxon>Alphaproteobacteria</taxon>
        <taxon>Maricaulales</taxon>
        <taxon>Maricaulaceae</taxon>
        <taxon>Maricaulis</taxon>
    </lineage>
</organism>
<reference evidence="1" key="1">
    <citation type="journal article" date="2014" name="Int. J. Syst. Evol. Microbiol.">
        <title>Complete genome sequence of Corynebacterium casei LMG S-19264T (=DSM 44701T), isolated from a smear-ripened cheese.</title>
        <authorList>
            <consortium name="US DOE Joint Genome Institute (JGI-PGF)"/>
            <person name="Walter F."/>
            <person name="Albersmeier A."/>
            <person name="Kalinowski J."/>
            <person name="Ruckert C."/>
        </authorList>
    </citation>
    <scope>NUCLEOTIDE SEQUENCE</scope>
    <source>
        <strain evidence="1">VKM B-1513</strain>
    </source>
</reference>
<evidence type="ECO:0000313" key="2">
    <source>
        <dbReference type="Proteomes" id="UP001143486"/>
    </source>
</evidence>
<dbReference type="Proteomes" id="UP001143486">
    <property type="component" value="Unassembled WGS sequence"/>
</dbReference>
<dbReference type="InterPro" id="IPR018727">
    <property type="entry name" value="DUF2267"/>
</dbReference>
<comment type="caution">
    <text evidence="1">The sequence shown here is derived from an EMBL/GenBank/DDBJ whole genome shotgun (WGS) entry which is preliminary data.</text>
</comment>
<dbReference type="RefSeq" id="WP_271186634.1">
    <property type="nucleotide sequence ID" value="NZ_BSFE01000004.1"/>
</dbReference>
<proteinExistence type="predicted"/>
<dbReference type="InterPro" id="IPR038282">
    <property type="entry name" value="DUF2267_sf"/>
</dbReference>
<dbReference type="AlphaFoldDB" id="A0A9W6IN75"/>
<protein>
    <recommendedName>
        <fullName evidence="3">DUF2267 domain-containing protein</fullName>
    </recommendedName>
</protein>
<evidence type="ECO:0000313" key="1">
    <source>
        <dbReference type="EMBL" id="GLK52265.1"/>
    </source>
</evidence>